<keyword evidence="1" id="KW-0479">Metal-binding</keyword>
<protein>
    <recommendedName>
        <fullName evidence="2">SWIM-type domain-containing protein</fullName>
    </recommendedName>
</protein>
<evidence type="ECO:0000313" key="4">
    <source>
        <dbReference type="Proteomes" id="UP000494040"/>
    </source>
</evidence>
<dbReference type="PROSITE" id="PS50966">
    <property type="entry name" value="ZF_SWIM"/>
    <property type="match status" value="1"/>
</dbReference>
<evidence type="ECO:0000313" key="3">
    <source>
        <dbReference type="EnsemblMetazoa" id="XP_014255319.1"/>
    </source>
</evidence>
<dbReference type="PANTHER" id="PTHR28498">
    <property type="entry name" value="ZINC FINGER SWIM DOMAIN-CONTAINING PROTEIN 7"/>
    <property type="match status" value="1"/>
</dbReference>
<dbReference type="EnsemblMetazoa" id="XM_014399833.2">
    <property type="protein sequence ID" value="XP_014255319.1"/>
    <property type="gene ID" value="LOC106669939"/>
</dbReference>
<dbReference type="GO" id="GO:0008270">
    <property type="term" value="F:zinc ion binding"/>
    <property type="evidence" value="ECO:0007669"/>
    <property type="project" value="UniProtKB-KW"/>
</dbReference>
<keyword evidence="1" id="KW-0862">Zinc</keyword>
<dbReference type="KEGG" id="clec:106669939"/>
<dbReference type="InterPro" id="IPR007527">
    <property type="entry name" value="Znf_SWIM"/>
</dbReference>
<dbReference type="OrthoDB" id="337581at2759"/>
<evidence type="ECO:0000259" key="2">
    <source>
        <dbReference type="PROSITE" id="PS50966"/>
    </source>
</evidence>
<dbReference type="OMA" id="RIEENNY"/>
<keyword evidence="1" id="KW-0863">Zinc-finger</keyword>
<dbReference type="RefSeq" id="XP_014255318.1">
    <property type="nucleotide sequence ID" value="XM_014399832.2"/>
</dbReference>
<dbReference type="RefSeq" id="XP_014255320.1">
    <property type="nucleotide sequence ID" value="XM_014399834.2"/>
</dbReference>
<feature type="domain" description="SWIM-type" evidence="2">
    <location>
        <begin position="89"/>
        <end position="127"/>
    </location>
</feature>
<dbReference type="GO" id="GO:0000724">
    <property type="term" value="P:double-strand break repair via homologous recombination"/>
    <property type="evidence" value="ECO:0007669"/>
    <property type="project" value="TreeGrafter"/>
</dbReference>
<dbReference type="RefSeq" id="XP_014255319.1">
    <property type="nucleotide sequence ID" value="XM_014399833.2"/>
</dbReference>
<evidence type="ECO:0000256" key="1">
    <source>
        <dbReference type="PROSITE-ProRule" id="PRU00325"/>
    </source>
</evidence>
<accession>A0A8I6S1S7</accession>
<name>A0A8I6S1S7_CIMLE</name>
<dbReference type="Proteomes" id="UP000494040">
    <property type="component" value="Unassembled WGS sequence"/>
</dbReference>
<proteinExistence type="predicted"/>
<dbReference type="GO" id="GO:0097196">
    <property type="term" value="C:Shu complex"/>
    <property type="evidence" value="ECO:0007669"/>
    <property type="project" value="TreeGrafter"/>
</dbReference>
<dbReference type="GeneID" id="106669939"/>
<dbReference type="PANTHER" id="PTHR28498:SF1">
    <property type="entry name" value="ZINC FINGER SWIM DOMAIN-CONTAINING PROTEIN 7"/>
    <property type="match status" value="1"/>
</dbReference>
<dbReference type="AlphaFoldDB" id="A0A8I6S1S7"/>
<dbReference type="EnsemblMetazoa" id="XM_014399834.2">
    <property type="protein sequence ID" value="XP_014255320.1"/>
    <property type="gene ID" value="LOC106669939"/>
</dbReference>
<dbReference type="EnsemblMetazoa" id="XM_014399832.2">
    <property type="protein sequence ID" value="XP_014255318.1"/>
    <property type="gene ID" value="LOC106669939"/>
</dbReference>
<keyword evidence="4" id="KW-1185">Reference proteome</keyword>
<reference evidence="3" key="1">
    <citation type="submission" date="2022-01" db="UniProtKB">
        <authorList>
            <consortium name="EnsemblMetazoa"/>
        </authorList>
    </citation>
    <scope>IDENTIFICATION</scope>
</reference>
<sequence length="151" mass="17284">MIGNIGVDLTSSNVELAFLCKSSLHVICNQIRENNSTALTEEDVNLLYTLFGDILFKALELLDKDSIELITITNSQRKYFLVEDQGFYYTLYKHIPFCKCDQFRKSVDDNKVKNICSHVLACELSLALCSYHCTSMDKFVVQPLSDMEDEF</sequence>
<organism evidence="3 4">
    <name type="scientific">Cimex lectularius</name>
    <name type="common">Bed bug</name>
    <name type="synonym">Acanthia lectularia</name>
    <dbReference type="NCBI Taxonomy" id="79782"/>
    <lineage>
        <taxon>Eukaryota</taxon>
        <taxon>Metazoa</taxon>
        <taxon>Ecdysozoa</taxon>
        <taxon>Arthropoda</taxon>
        <taxon>Hexapoda</taxon>
        <taxon>Insecta</taxon>
        <taxon>Pterygota</taxon>
        <taxon>Neoptera</taxon>
        <taxon>Paraneoptera</taxon>
        <taxon>Hemiptera</taxon>
        <taxon>Heteroptera</taxon>
        <taxon>Panheteroptera</taxon>
        <taxon>Cimicomorpha</taxon>
        <taxon>Cimicidae</taxon>
        <taxon>Cimex</taxon>
    </lineage>
</organism>